<accession>A0A0H4VMG7</accession>
<feature type="transmembrane region" description="Helical" evidence="1">
    <location>
        <begin position="89"/>
        <end position="106"/>
    </location>
</feature>
<organism evidence="2 3">
    <name type="scientific">Rufibacter radiotolerans</name>
    <dbReference type="NCBI Taxonomy" id="1379910"/>
    <lineage>
        <taxon>Bacteria</taxon>
        <taxon>Pseudomonadati</taxon>
        <taxon>Bacteroidota</taxon>
        <taxon>Cytophagia</taxon>
        <taxon>Cytophagales</taxon>
        <taxon>Hymenobacteraceae</taxon>
        <taxon>Rufibacter</taxon>
    </lineage>
</organism>
<evidence type="ECO:0000313" key="2">
    <source>
        <dbReference type="EMBL" id="AKQ46533.1"/>
    </source>
</evidence>
<dbReference type="AlphaFoldDB" id="A0A0H4VMG7"/>
<dbReference type="EMBL" id="CP010777">
    <property type="protein sequence ID" value="AKQ46533.1"/>
    <property type="molecule type" value="Genomic_DNA"/>
</dbReference>
<feature type="transmembrane region" description="Helical" evidence="1">
    <location>
        <begin position="126"/>
        <end position="143"/>
    </location>
</feature>
<sequence>MGQMVKLEVLSSRQKVLLGISLVLYAISLTQVGFSYVYQEQVQSIEGWLLVFMGGMSIAGGGLLEWVIWLANPLYIFSIIFALKNDKNALSTIGIAFLLALDFLFWKEVLAAESGTMGPITSRGVGYFLWLSSIFIWAATLYMQNWKRIVAKLS</sequence>
<keyword evidence="1" id="KW-0812">Transmembrane</keyword>
<keyword evidence="3" id="KW-1185">Reference proteome</keyword>
<feature type="transmembrane region" description="Helical" evidence="1">
    <location>
        <begin position="16"/>
        <end position="38"/>
    </location>
</feature>
<dbReference type="KEGG" id="ruf:TH63_14285"/>
<dbReference type="STRING" id="1379910.TH63_14285"/>
<proteinExistence type="predicted"/>
<evidence type="ECO:0000313" key="3">
    <source>
        <dbReference type="Proteomes" id="UP000036458"/>
    </source>
</evidence>
<feature type="transmembrane region" description="Helical" evidence="1">
    <location>
        <begin position="50"/>
        <end position="77"/>
    </location>
</feature>
<name>A0A0H4VMG7_9BACT</name>
<dbReference type="Proteomes" id="UP000036458">
    <property type="component" value="Chromosome"/>
</dbReference>
<evidence type="ECO:0000256" key="1">
    <source>
        <dbReference type="SAM" id="Phobius"/>
    </source>
</evidence>
<protein>
    <submittedName>
        <fullName evidence="2">Uncharacterized protein</fullName>
    </submittedName>
</protein>
<reference evidence="2 3" key="1">
    <citation type="submission" date="2015-01" db="EMBL/GenBank/DDBJ databases">
        <title>Rufibacter sp./DG31D/ whole genome sequencing.</title>
        <authorList>
            <person name="Kim M.K."/>
            <person name="Srinivasan S."/>
            <person name="Lee J.-J."/>
        </authorList>
    </citation>
    <scope>NUCLEOTIDE SEQUENCE [LARGE SCALE GENOMIC DNA]</scope>
    <source>
        <strain evidence="2 3">DG31D</strain>
    </source>
</reference>
<dbReference type="PATRIC" id="fig|1379910.4.peg.3109"/>
<gene>
    <name evidence="2" type="ORF">TH63_14285</name>
</gene>
<keyword evidence="1" id="KW-1133">Transmembrane helix</keyword>
<keyword evidence="1" id="KW-0472">Membrane</keyword>